<keyword evidence="5" id="KW-1185">Reference proteome</keyword>
<evidence type="ECO:0000313" key="4">
    <source>
        <dbReference type="EMBL" id="MBJ3811732.1"/>
    </source>
</evidence>
<dbReference type="NCBIfam" id="TIGR00377">
    <property type="entry name" value="ant_ant_sig"/>
    <property type="match status" value="1"/>
</dbReference>
<dbReference type="PANTHER" id="PTHR33495">
    <property type="entry name" value="ANTI-SIGMA FACTOR ANTAGONIST TM_1081-RELATED-RELATED"/>
    <property type="match status" value="1"/>
</dbReference>
<dbReference type="InterPro" id="IPR058548">
    <property type="entry name" value="MlaB-like_STAS"/>
</dbReference>
<evidence type="ECO:0000256" key="2">
    <source>
        <dbReference type="RuleBase" id="RU003749"/>
    </source>
</evidence>
<dbReference type="InterPro" id="IPR036513">
    <property type="entry name" value="STAS_dom_sf"/>
</dbReference>
<dbReference type="Proteomes" id="UP000634780">
    <property type="component" value="Unassembled WGS sequence"/>
</dbReference>
<dbReference type="EMBL" id="JAEKOZ010000029">
    <property type="protein sequence ID" value="MBJ3811732.1"/>
    <property type="molecule type" value="Genomic_DNA"/>
</dbReference>
<name>A0ABS0XET0_9ACTN</name>
<dbReference type="RefSeq" id="WP_190120159.1">
    <property type="nucleotide sequence ID" value="NZ_BMVR01000021.1"/>
</dbReference>
<evidence type="ECO:0000256" key="1">
    <source>
        <dbReference type="ARBA" id="ARBA00009013"/>
    </source>
</evidence>
<dbReference type="SUPFAM" id="SSF52091">
    <property type="entry name" value="SpoIIaa-like"/>
    <property type="match status" value="1"/>
</dbReference>
<protein>
    <recommendedName>
        <fullName evidence="2">Anti-sigma factor antagonist</fullName>
    </recommendedName>
</protein>
<dbReference type="Gene3D" id="3.30.750.24">
    <property type="entry name" value="STAS domain"/>
    <property type="match status" value="1"/>
</dbReference>
<dbReference type="PROSITE" id="PS50801">
    <property type="entry name" value="STAS"/>
    <property type="match status" value="1"/>
</dbReference>
<comment type="caution">
    <text evidence="4">The sequence shown here is derived from an EMBL/GenBank/DDBJ whole genome shotgun (WGS) entry which is preliminary data.</text>
</comment>
<evidence type="ECO:0000259" key="3">
    <source>
        <dbReference type="PROSITE" id="PS50801"/>
    </source>
</evidence>
<feature type="domain" description="STAS" evidence="3">
    <location>
        <begin position="7"/>
        <end position="113"/>
    </location>
</feature>
<reference evidence="4 5" key="1">
    <citation type="submission" date="2020-12" db="EMBL/GenBank/DDBJ databases">
        <title>Streptomyces typhae sp. nov., a novel endophytic actinomycete isolated from the root of cattail pollen (Typha angustifolia L.).</title>
        <authorList>
            <person name="Peng C."/>
            <person name="Liu C."/>
        </authorList>
    </citation>
    <scope>NUCLEOTIDE SEQUENCE [LARGE SCALE GENOMIC DNA]</scope>
    <source>
        <strain evidence="4 5">JCM 4753</strain>
    </source>
</reference>
<organism evidence="4 5">
    <name type="scientific">Streptomyces flavofungini</name>
    <dbReference type="NCBI Taxonomy" id="68200"/>
    <lineage>
        <taxon>Bacteria</taxon>
        <taxon>Bacillati</taxon>
        <taxon>Actinomycetota</taxon>
        <taxon>Actinomycetes</taxon>
        <taxon>Kitasatosporales</taxon>
        <taxon>Streptomycetaceae</taxon>
        <taxon>Streptomyces</taxon>
    </lineage>
</organism>
<accession>A0ABS0XET0</accession>
<proteinExistence type="inferred from homology"/>
<dbReference type="Pfam" id="PF13466">
    <property type="entry name" value="STAS_2"/>
    <property type="match status" value="1"/>
</dbReference>
<dbReference type="CDD" id="cd07043">
    <property type="entry name" value="STAS_anti-anti-sigma_factors"/>
    <property type="match status" value="1"/>
</dbReference>
<evidence type="ECO:0000313" key="5">
    <source>
        <dbReference type="Proteomes" id="UP000634780"/>
    </source>
</evidence>
<dbReference type="InterPro" id="IPR002645">
    <property type="entry name" value="STAS_dom"/>
</dbReference>
<comment type="similarity">
    <text evidence="1 2">Belongs to the anti-sigma-factor antagonist family.</text>
</comment>
<dbReference type="InterPro" id="IPR003658">
    <property type="entry name" value="Anti-sigma_ant"/>
</dbReference>
<gene>
    <name evidence="4" type="ORF">JGB26_32375</name>
</gene>
<sequence length="113" mass="12099">MPSPKSFTVDVIDVLDTVLVRVCGEADLATAPQLATALERVEHRRCELDLSQVTFADSTILGLLVGHHRRAGAQGGTVRLVGASRPVCTILNITGVAHLFWPDTGPPKHPRPS</sequence>
<dbReference type="PANTHER" id="PTHR33495:SF2">
    <property type="entry name" value="ANTI-SIGMA FACTOR ANTAGONIST TM_1081-RELATED"/>
    <property type="match status" value="1"/>
</dbReference>